<evidence type="ECO:0000256" key="5">
    <source>
        <dbReference type="ARBA" id="ARBA00023204"/>
    </source>
</evidence>
<evidence type="ECO:0000259" key="8">
    <source>
        <dbReference type="Pfam" id="PF11967"/>
    </source>
</evidence>
<dbReference type="InterPro" id="IPR037278">
    <property type="entry name" value="ARFGAP/RecO"/>
</dbReference>
<keyword evidence="3 7" id="KW-0227">DNA damage</keyword>
<comment type="function">
    <text evidence="7">Involved in DNA repair and RecF pathway recombination.</text>
</comment>
<dbReference type="InterPro" id="IPR003717">
    <property type="entry name" value="RecO"/>
</dbReference>
<keyword evidence="5 7" id="KW-0234">DNA repair</keyword>
<dbReference type="GO" id="GO:0043590">
    <property type="term" value="C:bacterial nucleoid"/>
    <property type="evidence" value="ECO:0007669"/>
    <property type="project" value="TreeGrafter"/>
</dbReference>
<dbReference type="InterPro" id="IPR022572">
    <property type="entry name" value="DNA_rep/recomb_RecO_N"/>
</dbReference>
<dbReference type="Proteomes" id="UP000325785">
    <property type="component" value="Chromosome"/>
</dbReference>
<evidence type="ECO:0000256" key="6">
    <source>
        <dbReference type="ARBA" id="ARBA00033409"/>
    </source>
</evidence>
<evidence type="ECO:0000256" key="4">
    <source>
        <dbReference type="ARBA" id="ARBA00023172"/>
    </source>
</evidence>
<sequence length="246" mass="26825">MEWRDQGILLSSRTHGETSAIIEVFTPQRGRHAGVVRGGASRKMAPVLQPGAQLDVAWRARLEDHIGTFSVEPVRSRAAASMGDRLSLAGLNAVVSLLLFCLPEREAHERLYRRTEALLDLLGQGEIWPLAYLQWEMVLLDDLGFGLDLQACAVMGPRANDLSYISPRTGRAVSKAGAGEWADKLLPLPPCMIGHGTAPDGEVAEALGVTGYFLQNRVAPELGHKPLPEARARFVERFRNSVANQG</sequence>
<evidence type="ECO:0000313" key="10">
    <source>
        <dbReference type="EMBL" id="QEW24757.1"/>
    </source>
</evidence>
<evidence type="ECO:0000313" key="9">
    <source>
        <dbReference type="EMBL" id="KRS15114.1"/>
    </source>
</evidence>
<dbReference type="NCBIfam" id="TIGR00613">
    <property type="entry name" value="reco"/>
    <property type="match status" value="1"/>
</dbReference>
<evidence type="ECO:0000256" key="2">
    <source>
        <dbReference type="ARBA" id="ARBA00021310"/>
    </source>
</evidence>
<protein>
    <recommendedName>
        <fullName evidence="2 7">DNA repair protein RecO</fullName>
    </recommendedName>
    <alternativeName>
        <fullName evidence="6 7">Recombination protein O</fullName>
    </alternativeName>
</protein>
<dbReference type="STRING" id="540747.SAMN04488031_111146"/>
<dbReference type="GO" id="GO:0006302">
    <property type="term" value="P:double-strand break repair"/>
    <property type="evidence" value="ECO:0007669"/>
    <property type="project" value="TreeGrafter"/>
</dbReference>
<dbReference type="AlphaFoldDB" id="A0A0T5P1S3"/>
<keyword evidence="11" id="KW-1185">Reference proteome</keyword>
<evidence type="ECO:0000313" key="11">
    <source>
        <dbReference type="Proteomes" id="UP000051401"/>
    </source>
</evidence>
<keyword evidence="4 7" id="KW-0233">DNA recombination</keyword>
<dbReference type="Pfam" id="PF02565">
    <property type="entry name" value="RecO_C"/>
    <property type="match status" value="1"/>
</dbReference>
<name>A0A0T5P1S3_9RHOB</name>
<dbReference type="Gene3D" id="1.20.1440.120">
    <property type="entry name" value="Recombination protein O, C-terminal domain"/>
    <property type="match status" value="1"/>
</dbReference>
<dbReference type="SUPFAM" id="SSF50249">
    <property type="entry name" value="Nucleic acid-binding proteins"/>
    <property type="match status" value="1"/>
</dbReference>
<dbReference type="KEGG" id="rid:RIdsm_00540"/>
<evidence type="ECO:0000256" key="3">
    <source>
        <dbReference type="ARBA" id="ARBA00022763"/>
    </source>
</evidence>
<evidence type="ECO:0000313" key="12">
    <source>
        <dbReference type="Proteomes" id="UP000325785"/>
    </source>
</evidence>
<dbReference type="Gene3D" id="2.40.50.140">
    <property type="entry name" value="Nucleic acid-binding proteins"/>
    <property type="match status" value="1"/>
</dbReference>
<dbReference type="GO" id="GO:0006310">
    <property type="term" value="P:DNA recombination"/>
    <property type="evidence" value="ECO:0007669"/>
    <property type="project" value="UniProtKB-UniRule"/>
</dbReference>
<feature type="domain" description="DNA replication/recombination mediator RecO N-terminal" evidence="8">
    <location>
        <begin position="1"/>
        <end position="76"/>
    </location>
</feature>
<gene>
    <name evidence="7" type="primary">recO</name>
    <name evidence="10" type="ORF">RIdsm_00540</name>
    <name evidence="9" type="ORF">XM52_25240</name>
</gene>
<dbReference type="InterPro" id="IPR012340">
    <property type="entry name" value="NA-bd_OB-fold"/>
</dbReference>
<dbReference type="EMBL" id="CP031598">
    <property type="protein sequence ID" value="QEW24757.1"/>
    <property type="molecule type" value="Genomic_DNA"/>
</dbReference>
<dbReference type="OrthoDB" id="9804792at2"/>
<organism evidence="9 11">
    <name type="scientific">Roseovarius indicus</name>
    <dbReference type="NCBI Taxonomy" id="540747"/>
    <lineage>
        <taxon>Bacteria</taxon>
        <taxon>Pseudomonadati</taxon>
        <taxon>Pseudomonadota</taxon>
        <taxon>Alphaproteobacteria</taxon>
        <taxon>Rhodobacterales</taxon>
        <taxon>Roseobacteraceae</taxon>
        <taxon>Roseovarius</taxon>
    </lineage>
</organism>
<dbReference type="PATRIC" id="fig|540747.5.peg.3404"/>
<dbReference type="Pfam" id="PF11967">
    <property type="entry name" value="RecO_N"/>
    <property type="match status" value="1"/>
</dbReference>
<reference evidence="9 11" key="1">
    <citation type="submission" date="2015-04" db="EMBL/GenBank/DDBJ databases">
        <title>The draft genome sequence of Roseovarius indicus B108T.</title>
        <authorList>
            <person name="Li G."/>
            <person name="Lai Q."/>
            <person name="Shao Z."/>
            <person name="Yan P."/>
        </authorList>
    </citation>
    <scope>NUCLEOTIDE SEQUENCE [LARGE SCALE GENOMIC DNA]</scope>
    <source>
        <strain evidence="9 11">B108</strain>
    </source>
</reference>
<accession>A0A0T5P1S3</accession>
<dbReference type="InterPro" id="IPR042242">
    <property type="entry name" value="RecO_C"/>
</dbReference>
<reference evidence="10 12" key="2">
    <citation type="submission" date="2018-08" db="EMBL/GenBank/DDBJ databases">
        <title>Genetic Globetrotter - A new plasmid hitch-hiking vast phylogenetic and geographic distances.</title>
        <authorList>
            <person name="Vollmers J."/>
            <person name="Petersen J."/>
        </authorList>
    </citation>
    <scope>NUCLEOTIDE SEQUENCE [LARGE SCALE GENOMIC DNA]</scope>
    <source>
        <strain evidence="10 12">DSM 26383</strain>
    </source>
</reference>
<dbReference type="RefSeq" id="WP_057820832.1">
    <property type="nucleotide sequence ID" value="NZ_CAXRJZ010000086.1"/>
</dbReference>
<dbReference type="PANTHER" id="PTHR33991:SF1">
    <property type="entry name" value="DNA REPAIR PROTEIN RECO"/>
    <property type="match status" value="1"/>
</dbReference>
<dbReference type="Proteomes" id="UP000051401">
    <property type="component" value="Unassembled WGS sequence"/>
</dbReference>
<comment type="similarity">
    <text evidence="1 7">Belongs to the RecO family.</text>
</comment>
<evidence type="ECO:0000256" key="1">
    <source>
        <dbReference type="ARBA" id="ARBA00007452"/>
    </source>
</evidence>
<dbReference type="SUPFAM" id="SSF57863">
    <property type="entry name" value="ArfGap/RecO-like zinc finger"/>
    <property type="match status" value="1"/>
</dbReference>
<dbReference type="HAMAP" id="MF_00201">
    <property type="entry name" value="RecO"/>
    <property type="match status" value="1"/>
</dbReference>
<dbReference type="EMBL" id="LAXI01000027">
    <property type="protein sequence ID" value="KRS15114.1"/>
    <property type="molecule type" value="Genomic_DNA"/>
</dbReference>
<proteinExistence type="inferred from homology"/>
<evidence type="ECO:0000256" key="7">
    <source>
        <dbReference type="HAMAP-Rule" id="MF_00201"/>
    </source>
</evidence>
<dbReference type="PANTHER" id="PTHR33991">
    <property type="entry name" value="DNA REPAIR PROTEIN RECO"/>
    <property type="match status" value="1"/>
</dbReference>